<dbReference type="OrthoDB" id="9947647at2"/>
<evidence type="ECO:0000313" key="1">
    <source>
        <dbReference type="EMBL" id="CUQ65417.1"/>
    </source>
</evidence>
<evidence type="ECO:0000313" key="2">
    <source>
        <dbReference type="Proteomes" id="UP000066284"/>
    </source>
</evidence>
<dbReference type="AlphaFoldDB" id="A0A0S4KQ08"/>
<dbReference type="KEGG" id="nio:NITINOP_0441"/>
<name>A0A0S4KQ08_9BACT</name>
<protein>
    <recommendedName>
        <fullName evidence="3">VPLPA-CTERM sorting domain-containing protein</fullName>
    </recommendedName>
</protein>
<keyword evidence="2" id="KW-1185">Reference proteome</keyword>
<organism evidence="1 2">
    <name type="scientific">Candidatus Nitrospira inopinata</name>
    <dbReference type="NCBI Taxonomy" id="1715989"/>
    <lineage>
        <taxon>Bacteria</taxon>
        <taxon>Pseudomonadati</taxon>
        <taxon>Nitrospirota</taxon>
        <taxon>Nitrospiria</taxon>
        <taxon>Nitrospirales</taxon>
        <taxon>Nitrospiraceae</taxon>
        <taxon>Nitrospira</taxon>
    </lineage>
</organism>
<reference evidence="2" key="1">
    <citation type="submission" date="2015-09" db="EMBL/GenBank/DDBJ databases">
        <authorList>
            <person name="Daims H."/>
        </authorList>
    </citation>
    <scope>NUCLEOTIDE SEQUENCE [LARGE SCALE GENOMIC DNA]</scope>
</reference>
<accession>A0A0S4KQ08</accession>
<sequence>MDGNISTVRSVSRRVNRATHLIKLALFGAWIAGILSLGSLGPAAVAHAQVAIPAEPLLSVTIGQEQFQATPAWRYDREQDLFTLAQPLTFTHSSGSTLIIQDAGAIPDPVLFFSASATNLATIPLAYSFAFNVPLTPSLLGPINSHAELGITLTDGFNNGATVQPVVPGGSLLTSYDLFSNGSPISKNVDIGSLFSILSGTGTTTFSANGQLTCGQPCVTMSAILSFTLTPQDAAGFSGRVVQTPVPLPAALWLFGGGLATFIGATQRRRIGA</sequence>
<dbReference type="RefSeq" id="WP_158023140.1">
    <property type="nucleotide sequence ID" value="NZ_LN885086.1"/>
</dbReference>
<evidence type="ECO:0008006" key="3">
    <source>
        <dbReference type="Google" id="ProtNLM"/>
    </source>
</evidence>
<dbReference type="EMBL" id="LN885086">
    <property type="protein sequence ID" value="CUQ65417.1"/>
    <property type="molecule type" value="Genomic_DNA"/>
</dbReference>
<dbReference type="Proteomes" id="UP000066284">
    <property type="component" value="Chromosome 1"/>
</dbReference>
<gene>
    <name evidence="1" type="ORF">NITINOP_0441</name>
</gene>
<proteinExistence type="predicted"/>